<evidence type="ECO:0000256" key="1">
    <source>
        <dbReference type="SAM" id="MobiDB-lite"/>
    </source>
</evidence>
<dbReference type="Proteomes" id="UP000800200">
    <property type="component" value="Unassembled WGS sequence"/>
</dbReference>
<dbReference type="SMART" id="SM00355">
    <property type="entry name" value="ZnF_C2H2"/>
    <property type="match status" value="2"/>
</dbReference>
<dbReference type="InterPro" id="IPR013087">
    <property type="entry name" value="Znf_C2H2_type"/>
</dbReference>
<feature type="region of interest" description="Disordered" evidence="1">
    <location>
        <begin position="372"/>
        <end position="398"/>
    </location>
</feature>
<evidence type="ECO:0000313" key="4">
    <source>
        <dbReference type="Proteomes" id="UP000800200"/>
    </source>
</evidence>
<feature type="region of interest" description="Disordered" evidence="1">
    <location>
        <begin position="1"/>
        <end position="49"/>
    </location>
</feature>
<evidence type="ECO:0000259" key="2">
    <source>
        <dbReference type="SMART" id="SM00355"/>
    </source>
</evidence>
<name>A0A6A6DRV4_9PEZI</name>
<proteinExistence type="predicted"/>
<protein>
    <recommendedName>
        <fullName evidence="2">C2H2-type domain-containing protein</fullName>
    </recommendedName>
</protein>
<sequence length="451" mass="50310">MTPHQTSIPHDPLRPDTPPHQLSTLPQIVEPPQSSLPQPAPAQPTLPAVSPLNNIPTDIATHRALLFALDTPVQLTPTVWDRFWPYIDNVWCVHQKPHPSPSTGVAKVYGGCRLNRKTNFPPPVIHENSRPRQRREGGTCKAKFRLTVYPDGRRVVERTGEMHSHSLEHIDSIKRNSGVRNLVLDDFFKSWEAGGILAFLRDTSASDPSKDVLKDAGGLYLSRQEVQNILNGALKKAYPGQDISEVKKQMDKYKNYTTCNFKGCNAPAFLDIKALMDHRKSVHGLKSHDHSDKLYACPDKSCWRRKKSKGFATLLGLEEHMREKHPTNINPSAQPDPSLTMVDPMLSGVMGNMSLSLNMNLGMMGGFGLLQDPITPDSSGEEPQQGSLMENEEERELSQVEMEGMKIRIKRLMIERSKLDLEIRRLNRLVWGCEEGEVGTGTGEGSLGDVG</sequence>
<dbReference type="OrthoDB" id="3486101at2759"/>
<dbReference type="EMBL" id="ML994648">
    <property type="protein sequence ID" value="KAF2182357.1"/>
    <property type="molecule type" value="Genomic_DNA"/>
</dbReference>
<organism evidence="3 4">
    <name type="scientific">Zopfia rhizophila CBS 207.26</name>
    <dbReference type="NCBI Taxonomy" id="1314779"/>
    <lineage>
        <taxon>Eukaryota</taxon>
        <taxon>Fungi</taxon>
        <taxon>Dikarya</taxon>
        <taxon>Ascomycota</taxon>
        <taxon>Pezizomycotina</taxon>
        <taxon>Dothideomycetes</taxon>
        <taxon>Dothideomycetes incertae sedis</taxon>
        <taxon>Zopfiaceae</taxon>
        <taxon>Zopfia</taxon>
    </lineage>
</organism>
<feature type="domain" description="C2H2-type" evidence="2">
    <location>
        <begin position="295"/>
        <end position="325"/>
    </location>
</feature>
<reference evidence="3" key="1">
    <citation type="journal article" date="2020" name="Stud. Mycol.">
        <title>101 Dothideomycetes genomes: a test case for predicting lifestyles and emergence of pathogens.</title>
        <authorList>
            <person name="Haridas S."/>
            <person name="Albert R."/>
            <person name="Binder M."/>
            <person name="Bloem J."/>
            <person name="Labutti K."/>
            <person name="Salamov A."/>
            <person name="Andreopoulos B."/>
            <person name="Baker S."/>
            <person name="Barry K."/>
            <person name="Bills G."/>
            <person name="Bluhm B."/>
            <person name="Cannon C."/>
            <person name="Castanera R."/>
            <person name="Culley D."/>
            <person name="Daum C."/>
            <person name="Ezra D."/>
            <person name="Gonzalez J."/>
            <person name="Henrissat B."/>
            <person name="Kuo A."/>
            <person name="Liang C."/>
            <person name="Lipzen A."/>
            <person name="Lutzoni F."/>
            <person name="Magnuson J."/>
            <person name="Mondo S."/>
            <person name="Nolan M."/>
            <person name="Ohm R."/>
            <person name="Pangilinan J."/>
            <person name="Park H.-J."/>
            <person name="Ramirez L."/>
            <person name="Alfaro M."/>
            <person name="Sun H."/>
            <person name="Tritt A."/>
            <person name="Yoshinaga Y."/>
            <person name="Zwiers L.-H."/>
            <person name="Turgeon B."/>
            <person name="Goodwin S."/>
            <person name="Spatafora J."/>
            <person name="Crous P."/>
            <person name="Grigoriev I."/>
        </authorList>
    </citation>
    <scope>NUCLEOTIDE SEQUENCE</scope>
    <source>
        <strain evidence="3">CBS 207.26</strain>
    </source>
</reference>
<evidence type="ECO:0000313" key="3">
    <source>
        <dbReference type="EMBL" id="KAF2182357.1"/>
    </source>
</evidence>
<feature type="compositionally biased region" description="Polar residues" evidence="1">
    <location>
        <begin position="376"/>
        <end position="388"/>
    </location>
</feature>
<accession>A0A6A6DRV4</accession>
<dbReference type="AlphaFoldDB" id="A0A6A6DRV4"/>
<feature type="domain" description="C2H2-type" evidence="2">
    <location>
        <begin position="257"/>
        <end position="283"/>
    </location>
</feature>
<gene>
    <name evidence="3" type="ORF">K469DRAFT_586563</name>
</gene>
<keyword evidence="4" id="KW-1185">Reference proteome</keyword>